<protein>
    <submittedName>
        <fullName evidence="2">Uncharacterized protein</fullName>
    </submittedName>
</protein>
<dbReference type="AlphaFoldDB" id="A0A8S1KKA7"/>
<reference evidence="2" key="1">
    <citation type="submission" date="2021-01" db="EMBL/GenBank/DDBJ databases">
        <authorList>
            <consortium name="Genoscope - CEA"/>
            <person name="William W."/>
        </authorList>
    </citation>
    <scope>NUCLEOTIDE SEQUENCE</scope>
</reference>
<dbReference type="PANTHER" id="PTHR15691:SF6">
    <property type="entry name" value="WASH COMPLEX SUBUNIT 5"/>
    <property type="match status" value="1"/>
</dbReference>
<comment type="caution">
    <text evidence="2">The sequence shown here is derived from an EMBL/GenBank/DDBJ whole genome shotgun (WGS) entry which is preliminary data.</text>
</comment>
<keyword evidence="3" id="KW-1185">Reference proteome</keyword>
<proteinExistence type="inferred from homology"/>
<dbReference type="GO" id="GO:0071203">
    <property type="term" value="C:WASH complex"/>
    <property type="evidence" value="ECO:0007669"/>
    <property type="project" value="InterPro"/>
</dbReference>
<evidence type="ECO:0000313" key="3">
    <source>
        <dbReference type="Proteomes" id="UP000688137"/>
    </source>
</evidence>
<dbReference type="GO" id="GO:0005768">
    <property type="term" value="C:endosome"/>
    <property type="evidence" value="ECO:0007669"/>
    <property type="project" value="TreeGrafter"/>
</dbReference>
<name>A0A8S1KKA7_PARPR</name>
<dbReference type="GO" id="GO:0051125">
    <property type="term" value="P:regulation of actin nucleation"/>
    <property type="evidence" value="ECO:0007669"/>
    <property type="project" value="TreeGrafter"/>
</dbReference>
<evidence type="ECO:0000313" key="2">
    <source>
        <dbReference type="EMBL" id="CAD8054405.1"/>
    </source>
</evidence>
<dbReference type="InterPro" id="IPR019393">
    <property type="entry name" value="WASH_strumpellin"/>
</dbReference>
<dbReference type="GO" id="GO:0140285">
    <property type="term" value="P:endosome fission"/>
    <property type="evidence" value="ECO:0007669"/>
    <property type="project" value="TreeGrafter"/>
</dbReference>
<dbReference type="OMA" id="FFPDNWV"/>
<dbReference type="PANTHER" id="PTHR15691">
    <property type="entry name" value="WASH COMPLEX SUBUNIT 5"/>
    <property type="match status" value="1"/>
</dbReference>
<dbReference type="GO" id="GO:0007032">
    <property type="term" value="P:endosome organization"/>
    <property type="evidence" value="ECO:0007669"/>
    <property type="project" value="TreeGrafter"/>
</dbReference>
<dbReference type="EMBL" id="CAJJDM010000020">
    <property type="protein sequence ID" value="CAD8054405.1"/>
    <property type="molecule type" value="Genomic_DNA"/>
</dbReference>
<dbReference type="Proteomes" id="UP000688137">
    <property type="component" value="Unassembled WGS sequence"/>
</dbReference>
<dbReference type="Pfam" id="PF10266">
    <property type="entry name" value="Strumpellin"/>
    <property type="match status" value="1"/>
</dbReference>
<organism evidence="2 3">
    <name type="scientific">Paramecium primaurelia</name>
    <dbReference type="NCBI Taxonomy" id="5886"/>
    <lineage>
        <taxon>Eukaryota</taxon>
        <taxon>Sar</taxon>
        <taxon>Alveolata</taxon>
        <taxon>Ciliophora</taxon>
        <taxon>Intramacronucleata</taxon>
        <taxon>Oligohymenophorea</taxon>
        <taxon>Peniculida</taxon>
        <taxon>Parameciidae</taxon>
        <taxon>Paramecium</taxon>
    </lineage>
</organism>
<accession>A0A8S1KKA7</accession>
<dbReference type="GO" id="GO:0030041">
    <property type="term" value="P:actin filament polymerization"/>
    <property type="evidence" value="ECO:0007669"/>
    <property type="project" value="TreeGrafter"/>
</dbReference>
<comment type="similarity">
    <text evidence="1">Belongs to the strumpellin family.</text>
</comment>
<sequence length="1151" mass="134013">MDFLSPDNACGQSLLILVARGSAILAEVQRLSENIPKIITSKAQEYKKYEKILFDFEYLKNIDVLEDEIQRNQDINELDENFKKSYLPLVERFYRLFESIYLYYSDLMAFIQELEEAVFMQYSVETVLQDPEGKRLFAESFYLYGCMLLLMDILIPGKAREKLIISYYRYKGGQTAIEFINEVTKLCAETGYTKNGTRPAFYPEEYMARFQLPEKLITEVINSIKDEDIYKFTSIYPSADHRSIALSVQGSMLYVLLFFTPTILNNKKSKMREIVDKHFYDQWVISFYLGYFVDLSEQWNPYPAAREAIKNTINFDYIQELGAFYQTKLTEQINKVQEYLYEGQMTQEFVLDKITSLMNCVRESNIAIRWILLHSNTSISKARDLLNKIDKQEVLQLLLQSSKFENRLLKAIKAIIDNKQQYWDEDKVKCVERMQELADYFSGKALGKVKADESYMQWFTEMGNQIQSLNYSDSTHAGRKIQRLIQALEDIEQYPQISTSIQVKHYLNETRKDLTHMVKIVHIKSTLPSHISYIADFSYSWQCLKGYKDLMQAKVQSNPHSALSLKTTFQKLSSILNTPTIRIIQAGSPDLNSVTKYYSGELVKFVKEVLQIIPIQVFEVLQDIITLITSVLKPLPSRINKIELKDYAQYEDRTQIAKLTNSISVFTESILTVDPYLLGSIEVNPREMLDQGIRKELMALIHKILDSQLIFPKKDISDFQSKLSKLGEEINGFKLAMEQIQDFVNAKGLKMFTEEFNRLIECYTSMELKGLITGNKEYEELSYDEDIPMPDEKSKQYGAINFIGRLLNQIILITNPREIVFVESTLGFYDSNGRDVLNLKTIGLILKCIGVSGLNGIDLLLSQHLSKTVKDIVKILKADLNQENRNTIDTLIKQVRLFTNYDENYDKVYKQLTKQFRPLISKILYPLQQIGQFINLRKLICLVLQMKAKVGSTKLFLCLETLNNTIINDFINRQYDSSMESDIKTQMENNLLFDLTKLFNYVGLSDPIRKIYALCEMPEHTPLILALVVLHQLPLMDFDQKLNCLVKKAKDNQLQYEPNCLLMGIIGFLNQFNQLHSSLFVSYLGFYIKSTIFFMLQSKELQKQPEILGDFFMLLTVIEEIFRIREDNYENFKQLIPFGLFNYLKREMIKW</sequence>
<gene>
    <name evidence="2" type="ORF">PPRIM_AZ9-3.1.T0220013</name>
</gene>
<evidence type="ECO:0000256" key="1">
    <source>
        <dbReference type="ARBA" id="ARBA00006224"/>
    </source>
</evidence>